<dbReference type="EMBL" id="AP027141">
    <property type="protein sequence ID" value="BDV31000.1"/>
    <property type="molecule type" value="Genomic_DNA"/>
</dbReference>
<dbReference type="Proteomes" id="UP001317779">
    <property type="component" value="Chromosome"/>
</dbReference>
<accession>A0ABM8DZS0</accession>
<feature type="region of interest" description="Disordered" evidence="1">
    <location>
        <begin position="161"/>
        <end position="249"/>
    </location>
</feature>
<evidence type="ECO:0000313" key="4">
    <source>
        <dbReference type="EMBL" id="BDV31000.1"/>
    </source>
</evidence>
<feature type="compositionally biased region" description="Low complexity" evidence="1">
    <location>
        <begin position="226"/>
        <end position="240"/>
    </location>
</feature>
<gene>
    <name evidence="4" type="ORF">Microterr_16600</name>
</gene>
<keyword evidence="2" id="KW-1133">Transmembrane helix</keyword>
<proteinExistence type="predicted"/>
<evidence type="ECO:0000313" key="5">
    <source>
        <dbReference type="Proteomes" id="UP001317779"/>
    </source>
</evidence>
<feature type="domain" description="General stress protein 17M-like" evidence="3">
    <location>
        <begin position="18"/>
        <end position="103"/>
    </location>
</feature>
<dbReference type="InterPro" id="IPR025889">
    <property type="entry name" value="GSP17M-like_dom"/>
</dbReference>
<reference evidence="4 5" key="1">
    <citation type="submission" date="2022-12" db="EMBL/GenBank/DDBJ databases">
        <title>Microbacterium terricola strain KV-448 chromosome, complete genome.</title>
        <authorList>
            <person name="Oshima T."/>
            <person name="Moriya T."/>
            <person name="Bessho Y."/>
        </authorList>
    </citation>
    <scope>NUCLEOTIDE SEQUENCE [LARGE SCALE GENOMIC DNA]</scope>
    <source>
        <strain evidence="4 5">KV-448</strain>
    </source>
</reference>
<protein>
    <recommendedName>
        <fullName evidence="3">General stress protein 17M-like domain-containing protein</fullName>
    </recommendedName>
</protein>
<keyword evidence="2" id="KW-0472">Membrane</keyword>
<evidence type="ECO:0000256" key="2">
    <source>
        <dbReference type="SAM" id="Phobius"/>
    </source>
</evidence>
<organism evidence="4 5">
    <name type="scientific">Microbacterium terricola</name>
    <dbReference type="NCBI Taxonomy" id="344163"/>
    <lineage>
        <taxon>Bacteria</taxon>
        <taxon>Bacillati</taxon>
        <taxon>Actinomycetota</taxon>
        <taxon>Actinomycetes</taxon>
        <taxon>Micrococcales</taxon>
        <taxon>Microbacteriaceae</taxon>
        <taxon>Microbacterium</taxon>
    </lineage>
</organism>
<feature type="transmembrane region" description="Helical" evidence="2">
    <location>
        <begin position="71"/>
        <end position="89"/>
    </location>
</feature>
<evidence type="ECO:0000259" key="3">
    <source>
        <dbReference type="Pfam" id="PF11181"/>
    </source>
</evidence>
<feature type="compositionally biased region" description="Pro residues" evidence="1">
    <location>
        <begin position="213"/>
        <end position="225"/>
    </location>
</feature>
<name>A0ABM8DZS0_9MICO</name>
<feature type="transmembrane region" description="Helical" evidence="2">
    <location>
        <begin position="95"/>
        <end position="120"/>
    </location>
</feature>
<dbReference type="RefSeq" id="WP_263798413.1">
    <property type="nucleotide sequence ID" value="NZ_AP027141.1"/>
</dbReference>
<dbReference type="Pfam" id="PF11181">
    <property type="entry name" value="YflT"/>
    <property type="match status" value="1"/>
</dbReference>
<feature type="compositionally biased region" description="Low complexity" evidence="1">
    <location>
        <begin position="164"/>
        <end position="198"/>
    </location>
</feature>
<evidence type="ECO:0000256" key="1">
    <source>
        <dbReference type="SAM" id="MobiDB-lite"/>
    </source>
</evidence>
<sequence>MSMIGGRFPQAGDDVGKTIAAFSTYEEAQKLVSELIESEVPAREIAIVGVNLRSIERVTGRLGYATAARSGAINGLLLGLLFAAIFVLGSPSPPIQVFAGVVLIGIALGMLISIIGYAFLRRRRDYASVMQVRADRYEVTARGQAYHLALTALGPRAGHLGAGAAAQPEPTQPVAPVVPATPAAPGAAPVPRPAAADPAEPPRYGERRAPATEPVPQPAAPPQQPAEPAQQPAGPAQQPAEPDDDDSGR</sequence>
<keyword evidence="5" id="KW-1185">Reference proteome</keyword>
<keyword evidence="2" id="KW-0812">Transmembrane</keyword>